<comment type="caution">
    <text evidence="1">The sequence shown here is derived from an EMBL/GenBank/DDBJ whole genome shotgun (WGS) entry which is preliminary data.</text>
</comment>
<organism evidence="1">
    <name type="scientific">Salmonella enterica</name>
    <name type="common">Salmonella choleraesuis</name>
    <dbReference type="NCBI Taxonomy" id="28901"/>
    <lineage>
        <taxon>Bacteria</taxon>
        <taxon>Pseudomonadati</taxon>
        <taxon>Pseudomonadota</taxon>
        <taxon>Gammaproteobacteria</taxon>
        <taxon>Enterobacterales</taxon>
        <taxon>Enterobacteriaceae</taxon>
        <taxon>Salmonella</taxon>
    </lineage>
</organism>
<dbReference type="AlphaFoldDB" id="A0A750T2I2"/>
<reference evidence="1" key="2">
    <citation type="submission" date="2020-02" db="EMBL/GenBank/DDBJ databases">
        <authorList>
            <consortium name="NCBI Pathogen Detection Project"/>
        </authorList>
    </citation>
    <scope>NUCLEOTIDE SEQUENCE</scope>
    <source>
        <strain evidence="1">MA.GW_S01690-06</strain>
    </source>
</reference>
<evidence type="ECO:0000313" key="1">
    <source>
        <dbReference type="EMBL" id="HAF5133497.1"/>
    </source>
</evidence>
<evidence type="ECO:0008006" key="2">
    <source>
        <dbReference type="Google" id="ProtNLM"/>
    </source>
</evidence>
<dbReference type="EMBL" id="DAAVLB010000010">
    <property type="protein sequence ID" value="HAF5133497.1"/>
    <property type="molecule type" value="Genomic_DNA"/>
</dbReference>
<accession>A0A750T2I2</accession>
<proteinExistence type="predicted"/>
<reference evidence="1" key="1">
    <citation type="journal article" date="2018" name="Genome Biol.">
        <title>SKESA: strategic k-mer extension for scrupulous assemblies.</title>
        <authorList>
            <person name="Souvorov A."/>
            <person name="Agarwala R."/>
            <person name="Lipman D.J."/>
        </authorList>
    </citation>
    <scope>NUCLEOTIDE SEQUENCE</scope>
    <source>
        <strain evidence="1">MA.GW_S01690-06</strain>
    </source>
</reference>
<protein>
    <recommendedName>
        <fullName evidence="2">NERD domain-containing protein</fullName>
    </recommendedName>
</protein>
<name>A0A750T2I2_SALER</name>
<dbReference type="RefSeq" id="WP_134948077.1">
    <property type="nucleotide sequence ID" value="NZ_JBPRJC010000009.1"/>
</dbReference>
<sequence length="405" mass="45775">MFIPNSKISRYLSAESVGFWVDYAPDSKAVGLVCKLPLMILKSILLGAKVDLHFMFTEIPNRYLTIGVTVHDVEDNPSMYVYPIRDKIEIKGLNKLLEKKRIEIAFYDDFSHPAISCATNLPLEFIEKLKILKNKGFTTVKDFFIGHAVTESCFKALHDSYESSSSLPTSIASCSLELYAIKSLLIGAHESVVNKIYYDLFDGKNGSEGYIQEDMIKYALSYLFMNNVVSSPMIREGNKDREFTDIAVFDNNNILLIESKASAIIEKGRLTNSFRRESGTSKLIKKAISQVEGVSKLCHSGVEVNIGVENTNVIDSSNNIHIFIVVTELIYLDQEPSFNELTNKIYDETGCKVQVVDLSSLINIIKLSRGIPKAFWKHLEGRFELSYYNKTYNIRDIDSSLPVRF</sequence>
<gene>
    <name evidence="1" type="ORF">G8A44_003480</name>
</gene>